<gene>
    <name evidence="3" type="ORF">Pr1d_39100</name>
</gene>
<dbReference type="OrthoDB" id="232498at2"/>
<protein>
    <recommendedName>
        <fullName evidence="2">Protein SirB1 N-terminal domain-containing protein</fullName>
    </recommendedName>
</protein>
<dbReference type="Proteomes" id="UP000323917">
    <property type="component" value="Chromosome"/>
</dbReference>
<comment type="similarity">
    <text evidence="1">Belongs to the UPF0162 family.</text>
</comment>
<evidence type="ECO:0000256" key="1">
    <source>
        <dbReference type="ARBA" id="ARBA00007100"/>
    </source>
</evidence>
<dbReference type="PANTHER" id="PTHR31350:SF21">
    <property type="entry name" value="F-BOX ONLY PROTEIN 21"/>
    <property type="match status" value="1"/>
</dbReference>
<dbReference type="PANTHER" id="PTHR31350">
    <property type="entry name" value="SI:DKEY-261L7.2"/>
    <property type="match status" value="1"/>
</dbReference>
<feature type="domain" description="Protein SirB1 N-terminal" evidence="2">
    <location>
        <begin position="50"/>
        <end position="201"/>
    </location>
</feature>
<evidence type="ECO:0000313" key="3">
    <source>
        <dbReference type="EMBL" id="QEG36595.1"/>
    </source>
</evidence>
<organism evidence="3 4">
    <name type="scientific">Bythopirellula goksoeyrii</name>
    <dbReference type="NCBI Taxonomy" id="1400387"/>
    <lineage>
        <taxon>Bacteria</taxon>
        <taxon>Pseudomonadati</taxon>
        <taxon>Planctomycetota</taxon>
        <taxon>Planctomycetia</taxon>
        <taxon>Pirellulales</taxon>
        <taxon>Lacipirellulaceae</taxon>
        <taxon>Bythopirellula</taxon>
    </lineage>
</organism>
<proteinExistence type="inferred from homology"/>
<dbReference type="EMBL" id="CP042913">
    <property type="protein sequence ID" value="QEG36595.1"/>
    <property type="molecule type" value="Genomic_DNA"/>
</dbReference>
<dbReference type="Pfam" id="PF13369">
    <property type="entry name" value="Transglut_core2"/>
    <property type="match status" value="1"/>
</dbReference>
<evidence type="ECO:0000259" key="2">
    <source>
        <dbReference type="Pfam" id="PF13369"/>
    </source>
</evidence>
<keyword evidence="4" id="KW-1185">Reference proteome</keyword>
<name>A0A5B9QG28_9BACT</name>
<dbReference type="KEGG" id="bgok:Pr1d_39100"/>
<dbReference type="InterPro" id="IPR032698">
    <property type="entry name" value="SirB1_N"/>
</dbReference>
<dbReference type="RefSeq" id="WP_148074918.1">
    <property type="nucleotide sequence ID" value="NZ_CP042913.1"/>
</dbReference>
<sequence>MRTPIYCRPAAHQLFEAEIANLDTGAGLFRAAFAIALHERPEARIVEAETVVEQLATTVQRRVHSNSKEALLAHLHDVLFDVFGLRGNTDDYYNPANSYLPDVLHSHKGLPITLVLIYKRVAELVGLTVYGINSPGHFMAEVESAEGVSGRSMVVDPFFGGSVLTVQEAKERIEQTAGRPLVVSTEWLPRATHQQWLARMLVNLLSVFTATGQERNMLAMQELLGLLEK</sequence>
<accession>A0A5B9QG28</accession>
<evidence type="ECO:0000313" key="4">
    <source>
        <dbReference type="Proteomes" id="UP000323917"/>
    </source>
</evidence>
<reference evidence="3 4" key="1">
    <citation type="submission" date="2019-08" db="EMBL/GenBank/DDBJ databases">
        <title>Deep-cultivation of Planctomycetes and their phenomic and genomic characterization uncovers novel biology.</title>
        <authorList>
            <person name="Wiegand S."/>
            <person name="Jogler M."/>
            <person name="Boedeker C."/>
            <person name="Pinto D."/>
            <person name="Vollmers J."/>
            <person name="Rivas-Marin E."/>
            <person name="Kohn T."/>
            <person name="Peeters S.H."/>
            <person name="Heuer A."/>
            <person name="Rast P."/>
            <person name="Oberbeckmann S."/>
            <person name="Bunk B."/>
            <person name="Jeske O."/>
            <person name="Meyerdierks A."/>
            <person name="Storesund J.E."/>
            <person name="Kallscheuer N."/>
            <person name="Luecker S."/>
            <person name="Lage O.M."/>
            <person name="Pohl T."/>
            <person name="Merkel B.J."/>
            <person name="Hornburger P."/>
            <person name="Mueller R.-W."/>
            <person name="Bruemmer F."/>
            <person name="Labrenz M."/>
            <person name="Spormann A.M."/>
            <person name="Op den Camp H."/>
            <person name="Overmann J."/>
            <person name="Amann R."/>
            <person name="Jetten M.S.M."/>
            <person name="Mascher T."/>
            <person name="Medema M.H."/>
            <person name="Devos D.P."/>
            <person name="Kaster A.-K."/>
            <person name="Ovreas L."/>
            <person name="Rohde M."/>
            <person name="Galperin M.Y."/>
            <person name="Jogler C."/>
        </authorList>
    </citation>
    <scope>NUCLEOTIDE SEQUENCE [LARGE SCALE GENOMIC DNA]</scope>
    <source>
        <strain evidence="3 4">Pr1d</strain>
    </source>
</reference>
<dbReference type="AlphaFoldDB" id="A0A5B9QG28"/>